<feature type="non-terminal residue" evidence="5">
    <location>
        <position position="347"/>
    </location>
</feature>
<dbReference type="AlphaFoldDB" id="A0AAV2SXV6"/>
<accession>A0AAV2SXV6</accession>
<proteinExistence type="predicted"/>
<organism evidence="5 6">
    <name type="scientific">Meganyctiphanes norvegica</name>
    <name type="common">Northern krill</name>
    <name type="synonym">Thysanopoda norvegica</name>
    <dbReference type="NCBI Taxonomy" id="48144"/>
    <lineage>
        <taxon>Eukaryota</taxon>
        <taxon>Metazoa</taxon>
        <taxon>Ecdysozoa</taxon>
        <taxon>Arthropoda</taxon>
        <taxon>Crustacea</taxon>
        <taxon>Multicrustacea</taxon>
        <taxon>Malacostraca</taxon>
        <taxon>Eumalacostraca</taxon>
        <taxon>Eucarida</taxon>
        <taxon>Euphausiacea</taxon>
        <taxon>Euphausiidae</taxon>
        <taxon>Meganyctiphanes</taxon>
    </lineage>
</organism>
<dbReference type="PANTHER" id="PTHR24174:SF16">
    <property type="entry name" value="CASKIN-2"/>
    <property type="match status" value="1"/>
</dbReference>
<evidence type="ECO:0000256" key="2">
    <source>
        <dbReference type="ARBA" id="ARBA00023043"/>
    </source>
</evidence>
<evidence type="ECO:0000313" key="5">
    <source>
        <dbReference type="EMBL" id="CAL4250583.1"/>
    </source>
</evidence>
<feature type="compositionally biased region" description="Low complexity" evidence="3">
    <location>
        <begin position="103"/>
        <end position="113"/>
    </location>
</feature>
<dbReference type="SUPFAM" id="SSF47769">
    <property type="entry name" value="SAM/Pointed domain"/>
    <property type="match status" value="1"/>
</dbReference>
<dbReference type="Gene3D" id="1.10.150.50">
    <property type="entry name" value="Transcription Factor, Ets-1"/>
    <property type="match status" value="1"/>
</dbReference>
<dbReference type="PANTHER" id="PTHR24174">
    <property type="entry name" value="ANKYRIN REPEAT AND STERILE ALPHA MOTIF DOMAIN-CONTAINING PROTEIN 1"/>
    <property type="match status" value="1"/>
</dbReference>
<evidence type="ECO:0000259" key="4">
    <source>
        <dbReference type="PROSITE" id="PS50105"/>
    </source>
</evidence>
<dbReference type="InterPro" id="IPR013761">
    <property type="entry name" value="SAM/pointed_sf"/>
</dbReference>
<dbReference type="InterPro" id="IPR033635">
    <property type="entry name" value="ANKS1/Caskin"/>
</dbReference>
<dbReference type="Proteomes" id="UP001497623">
    <property type="component" value="Unassembled WGS sequence"/>
</dbReference>
<feature type="region of interest" description="Disordered" evidence="3">
    <location>
        <begin position="87"/>
        <end position="113"/>
    </location>
</feature>
<protein>
    <recommendedName>
        <fullName evidence="4">SAM domain-containing protein</fullName>
    </recommendedName>
</protein>
<evidence type="ECO:0000313" key="6">
    <source>
        <dbReference type="Proteomes" id="UP001497623"/>
    </source>
</evidence>
<name>A0AAV2SXV6_MEGNR</name>
<evidence type="ECO:0000256" key="3">
    <source>
        <dbReference type="SAM" id="MobiDB-lite"/>
    </source>
</evidence>
<gene>
    <name evidence="5" type="ORF">MNOR_LOCUS41698</name>
</gene>
<sequence>NSSRLLSSEGLVPNHPGYYCSEEDLPTSVALCFEDPSLLARVQARLLTIIGRASRYHLQRGINSCSLLPHKLLRRKVKEARQRLIYAQHQNPATSSSTKDDTQSSCNTQSSTTQITQTDKCSIDIQQEHQQQQQQQHQHHHHVEMMRASAPLQQYWWSPAEGPIPIGVMSAEEEAEILQQYLALQQLAVARKHCNQLRRIRDSLAAREHHEHSPQPTSITEKGTECQRDLAPATIPQERQALRNFLMDIGFVQYYSLFNRHGYDLTTATHMDTLDLAAVGITEALHRMAIKYELDQAREAIVIPGTVPETSEVWLKSLGLPDYIDHFHQNNIYCPLAAIGLNKRDLQ</sequence>
<dbReference type="InterPro" id="IPR001660">
    <property type="entry name" value="SAM"/>
</dbReference>
<keyword evidence="2" id="KW-0040">ANK repeat</keyword>
<feature type="domain" description="SAM" evidence="4">
    <location>
        <begin position="237"/>
        <end position="300"/>
    </location>
</feature>
<keyword evidence="1" id="KW-0677">Repeat</keyword>
<evidence type="ECO:0000256" key="1">
    <source>
        <dbReference type="ARBA" id="ARBA00022737"/>
    </source>
</evidence>
<reference evidence="5 6" key="1">
    <citation type="submission" date="2024-05" db="EMBL/GenBank/DDBJ databases">
        <authorList>
            <person name="Wallberg A."/>
        </authorList>
    </citation>
    <scope>NUCLEOTIDE SEQUENCE [LARGE SCALE GENOMIC DNA]</scope>
</reference>
<feature type="non-terminal residue" evidence="5">
    <location>
        <position position="1"/>
    </location>
</feature>
<keyword evidence="6" id="KW-1185">Reference proteome</keyword>
<dbReference type="PROSITE" id="PS50105">
    <property type="entry name" value="SAM_DOMAIN"/>
    <property type="match status" value="1"/>
</dbReference>
<dbReference type="EMBL" id="CAXKWB010165516">
    <property type="protein sequence ID" value="CAL4250583.1"/>
    <property type="molecule type" value="Genomic_DNA"/>
</dbReference>
<comment type="caution">
    <text evidence="5">The sequence shown here is derived from an EMBL/GenBank/DDBJ whole genome shotgun (WGS) entry which is preliminary data.</text>
</comment>
<dbReference type="Pfam" id="PF00536">
    <property type="entry name" value="SAM_1"/>
    <property type="match status" value="1"/>
</dbReference>